<proteinExistence type="predicted"/>
<dbReference type="RefSeq" id="WP_007921681.1">
    <property type="nucleotide sequence ID" value="NZ_ADVG01000005.1"/>
</dbReference>
<protein>
    <submittedName>
        <fullName evidence="2">Uncharacterized protein</fullName>
    </submittedName>
</protein>
<keyword evidence="1" id="KW-0812">Transmembrane</keyword>
<dbReference type="AlphaFoldDB" id="D6U718"/>
<dbReference type="STRING" id="485913.Krac_0165"/>
<organism evidence="2 3">
    <name type="scientific">Ktedonobacter racemifer DSM 44963</name>
    <dbReference type="NCBI Taxonomy" id="485913"/>
    <lineage>
        <taxon>Bacteria</taxon>
        <taxon>Bacillati</taxon>
        <taxon>Chloroflexota</taxon>
        <taxon>Ktedonobacteria</taxon>
        <taxon>Ktedonobacterales</taxon>
        <taxon>Ktedonobacteraceae</taxon>
        <taxon>Ktedonobacter</taxon>
    </lineage>
</organism>
<comment type="caution">
    <text evidence="2">The sequence shown here is derived from an EMBL/GenBank/DDBJ whole genome shotgun (WGS) entry which is preliminary data.</text>
</comment>
<dbReference type="InParanoid" id="D6U718"/>
<evidence type="ECO:0000313" key="2">
    <source>
        <dbReference type="EMBL" id="EFH79679.1"/>
    </source>
</evidence>
<evidence type="ECO:0000313" key="3">
    <source>
        <dbReference type="Proteomes" id="UP000004508"/>
    </source>
</evidence>
<dbReference type="Proteomes" id="UP000004508">
    <property type="component" value="Unassembled WGS sequence"/>
</dbReference>
<keyword evidence="3" id="KW-1185">Reference proteome</keyword>
<feature type="transmembrane region" description="Helical" evidence="1">
    <location>
        <begin position="6"/>
        <end position="26"/>
    </location>
</feature>
<dbReference type="EMBL" id="ADVG01000005">
    <property type="protein sequence ID" value="EFH79679.1"/>
    <property type="molecule type" value="Genomic_DNA"/>
</dbReference>
<evidence type="ECO:0000256" key="1">
    <source>
        <dbReference type="SAM" id="Phobius"/>
    </source>
</evidence>
<name>D6U718_KTERA</name>
<accession>D6U718</accession>
<sequence>MDTGTLITVIIVGLFLLFLLFLPTLIGSSTQSRPDNQRDAEGEATYRRGLMIGSLMEEARETQHTDPQHLIEQVIIDQAIIEHIQHYNDRNAAGGEQQHHQ</sequence>
<keyword evidence="1" id="KW-1133">Transmembrane helix</keyword>
<keyword evidence="1" id="KW-0472">Membrane</keyword>
<reference evidence="2 3" key="1">
    <citation type="journal article" date="2011" name="Stand. Genomic Sci.">
        <title>Non-contiguous finished genome sequence and contextual data of the filamentous soil bacterium Ktedonobacter racemifer type strain (SOSP1-21).</title>
        <authorList>
            <person name="Chang Y.J."/>
            <person name="Land M."/>
            <person name="Hauser L."/>
            <person name="Chertkov O."/>
            <person name="Del Rio T.G."/>
            <person name="Nolan M."/>
            <person name="Copeland A."/>
            <person name="Tice H."/>
            <person name="Cheng J.F."/>
            <person name="Lucas S."/>
            <person name="Han C."/>
            <person name="Goodwin L."/>
            <person name="Pitluck S."/>
            <person name="Ivanova N."/>
            <person name="Ovchinikova G."/>
            <person name="Pati A."/>
            <person name="Chen A."/>
            <person name="Palaniappan K."/>
            <person name="Mavromatis K."/>
            <person name="Liolios K."/>
            <person name="Brettin T."/>
            <person name="Fiebig A."/>
            <person name="Rohde M."/>
            <person name="Abt B."/>
            <person name="Goker M."/>
            <person name="Detter J.C."/>
            <person name="Woyke T."/>
            <person name="Bristow J."/>
            <person name="Eisen J.A."/>
            <person name="Markowitz V."/>
            <person name="Hugenholtz P."/>
            <person name="Kyrpides N.C."/>
            <person name="Klenk H.P."/>
            <person name="Lapidus A."/>
        </authorList>
    </citation>
    <scope>NUCLEOTIDE SEQUENCE [LARGE SCALE GENOMIC DNA]</scope>
    <source>
        <strain evidence="3">DSM 44963</strain>
    </source>
</reference>
<gene>
    <name evidence="2" type="ORF">Krac_0165</name>
</gene>